<dbReference type="PANTHER" id="PTHR40599">
    <property type="entry name" value="[CITRATE [PRO-3S]-LYASE] LIGASE"/>
    <property type="match status" value="1"/>
</dbReference>
<evidence type="ECO:0000313" key="5">
    <source>
        <dbReference type="Proteomes" id="UP000009223"/>
    </source>
</evidence>
<reference evidence="5" key="1">
    <citation type="submission" date="2009-12" db="EMBL/GenBank/DDBJ databases">
        <title>Complete sequence of Treponema primitia strain ZAS-2.</title>
        <authorList>
            <person name="Tetu S.G."/>
            <person name="Matson E."/>
            <person name="Ren Q."/>
            <person name="Seshadri R."/>
            <person name="Elbourne L."/>
            <person name="Hassan K.A."/>
            <person name="Durkin A."/>
            <person name="Radune D."/>
            <person name="Mohamoud Y."/>
            <person name="Shay R."/>
            <person name="Jin S."/>
            <person name="Zhang X."/>
            <person name="Lucey K."/>
            <person name="Ballor N.R."/>
            <person name="Ottesen E."/>
            <person name="Rosenthal R."/>
            <person name="Allen A."/>
            <person name="Leadbetter J.R."/>
            <person name="Paulsen I.T."/>
        </authorList>
    </citation>
    <scope>NUCLEOTIDE SEQUENCE [LARGE SCALE GENOMIC DNA]</scope>
    <source>
        <strain evidence="5">ATCC BAA-887 / DSM 12427 / ZAS-2</strain>
    </source>
</reference>
<evidence type="ECO:0000256" key="2">
    <source>
        <dbReference type="ARBA" id="ARBA00022840"/>
    </source>
</evidence>
<keyword evidence="1" id="KW-0547">Nucleotide-binding</keyword>
<dbReference type="KEGG" id="tpi:TREPR_2544"/>
<dbReference type="AlphaFoldDB" id="F5YGN3"/>
<evidence type="ECO:0000256" key="1">
    <source>
        <dbReference type="ARBA" id="ARBA00022741"/>
    </source>
</evidence>
<dbReference type="SUPFAM" id="SSF52266">
    <property type="entry name" value="SGNH hydrolase"/>
    <property type="match status" value="1"/>
</dbReference>
<dbReference type="OrthoDB" id="9779753at2"/>
<protein>
    <submittedName>
        <fullName evidence="4">Citrate lyase ligase C-domain protein</fullName>
    </submittedName>
</protein>
<evidence type="ECO:0000313" key="4">
    <source>
        <dbReference type="EMBL" id="AEF86303.1"/>
    </source>
</evidence>
<dbReference type="STRING" id="545694.TREPR_2544"/>
<dbReference type="GO" id="GO:0005524">
    <property type="term" value="F:ATP binding"/>
    <property type="evidence" value="ECO:0007669"/>
    <property type="project" value="UniProtKB-KW"/>
</dbReference>
<dbReference type="EMBL" id="CP001843">
    <property type="protein sequence ID" value="AEF86303.1"/>
    <property type="molecule type" value="Genomic_DNA"/>
</dbReference>
<dbReference type="GO" id="GO:0016829">
    <property type="term" value="F:lyase activity"/>
    <property type="evidence" value="ECO:0007669"/>
    <property type="project" value="UniProtKB-KW"/>
</dbReference>
<gene>
    <name evidence="4" type="ordered locus">TREPR_2544</name>
</gene>
<dbReference type="SMART" id="SM00764">
    <property type="entry name" value="Citrate_ly_lig"/>
    <property type="match status" value="1"/>
</dbReference>
<dbReference type="Proteomes" id="UP000009223">
    <property type="component" value="Chromosome"/>
</dbReference>
<dbReference type="Gene3D" id="3.40.50.620">
    <property type="entry name" value="HUPs"/>
    <property type="match status" value="1"/>
</dbReference>
<dbReference type="InterPro" id="IPR005216">
    <property type="entry name" value="Citrate_lyase_ligase"/>
</dbReference>
<dbReference type="Pfam" id="PF08218">
    <property type="entry name" value="Citrate_ly_lig"/>
    <property type="match status" value="1"/>
</dbReference>
<dbReference type="PANTHER" id="PTHR40599:SF1">
    <property type="entry name" value="[CITRATE [PRO-3S]-LYASE] LIGASE"/>
    <property type="match status" value="1"/>
</dbReference>
<accession>F5YGN3</accession>
<reference evidence="4 5" key="2">
    <citation type="journal article" date="2011" name="ISME J.">
        <title>RNA-seq reveals cooperative metabolic interactions between two termite-gut spirochete species in co-culture.</title>
        <authorList>
            <person name="Rosenthal A.Z."/>
            <person name="Matson E.G."/>
            <person name="Eldar A."/>
            <person name="Leadbetter J.R."/>
        </authorList>
    </citation>
    <scope>NUCLEOTIDE SEQUENCE [LARGE SCALE GENOMIC DNA]</scope>
    <source>
        <strain evidence="5">ATCC BAA-887 / DSM 12427 / ZAS-2</strain>
    </source>
</reference>
<name>F5YGN3_TREPZ</name>
<evidence type="ECO:0000259" key="3">
    <source>
        <dbReference type="SMART" id="SM00764"/>
    </source>
</evidence>
<feature type="domain" description="Citrate lyase ligase C-terminal" evidence="3">
    <location>
        <begin position="480"/>
        <end position="661"/>
    </location>
</feature>
<dbReference type="HOGENOM" id="CLU_410447_0_0_12"/>
<organism evidence="4 5">
    <name type="scientific">Treponema primitia (strain ATCC BAA-887 / DSM 12427 / ZAS-2)</name>
    <dbReference type="NCBI Taxonomy" id="545694"/>
    <lineage>
        <taxon>Bacteria</taxon>
        <taxon>Pseudomonadati</taxon>
        <taxon>Spirochaetota</taxon>
        <taxon>Spirochaetia</taxon>
        <taxon>Spirochaetales</taxon>
        <taxon>Treponemataceae</taxon>
        <taxon>Treponema</taxon>
    </lineage>
</organism>
<proteinExistence type="predicted"/>
<dbReference type="eggNOG" id="COG3053">
    <property type="taxonomic scope" value="Bacteria"/>
</dbReference>
<keyword evidence="5" id="KW-1185">Reference proteome</keyword>
<keyword evidence="2" id="KW-0067">ATP-binding</keyword>
<dbReference type="RefSeq" id="WP_015707667.1">
    <property type="nucleotide sequence ID" value="NC_015578.1"/>
</dbReference>
<dbReference type="SUPFAM" id="SSF52374">
    <property type="entry name" value="Nucleotidylyl transferase"/>
    <property type="match status" value="1"/>
</dbReference>
<keyword evidence="4" id="KW-0436">Ligase</keyword>
<dbReference type="InterPro" id="IPR013166">
    <property type="entry name" value="Citrate_lyase_ligase_C"/>
</dbReference>
<sequence length="667" mass="76390">MKITLKEIVKTILPCEILKNRSLQKNKSVQVNADKAEHNFLPSLAHDIMQKWLSQIHELYAAGYTATQWCVDKGYKNIVLYTEKQYWPLMEPIALSFRMDERITMHACSRIPFIINYHDVIHFGSFVSGTLDTIDLKDVDVIFIIKPVIDYAAEKYLKGTKTRIVQLPSLIQILHFYFLYERPLILFTSIYPYVNLLTYHAPLFPQKKGTENETDILNGHSSLGKFIQGLKKGIFTTSTYNEFSYTPSDVLEMMTPSSSYLDTNNLRIYNDKEGKYVNIKDGHRVTIGQPENPVQTIYFYGDCRLFGYGAPDSGTTSSYLQALLNRHVPERHFIVRNYGGYIHGRHEDYLRQLFLLPVKPGDIVITSASPSEHYCWTDLSQILQRPHSYGEVFIDQLHWNENGNRAIADALYKVLEKHDFFSAPKENAAPPCALSAFPHLFGIPESALQKNTASSTNIPSEYTAELEKYKRSLLEHKTRIGAIVMNCNPFTFGHRYLAEYAAQQVERLYIFAVEEDKSIFPFADRLELIKAGVKDLPNVTVLPSGKFIISSLTFNDYFNKSKIQDRVIDPSNDVTIFAEEIAPTLGINVRFAGEEPLDNVTRQYNDTMKRILPQHGIEFEVIPRKEVDGTPISASKVRKLLEEKNFVEISKLVPETTLEYLKKIGKE</sequence>
<keyword evidence="4" id="KW-0456">Lyase</keyword>
<dbReference type="InterPro" id="IPR014729">
    <property type="entry name" value="Rossmann-like_a/b/a_fold"/>
</dbReference>
<dbReference type="GO" id="GO:0008771">
    <property type="term" value="F:[citrate (pro-3S)-lyase] ligase activity"/>
    <property type="evidence" value="ECO:0007669"/>
    <property type="project" value="InterPro"/>
</dbReference>